<accession>A0AAW0GWB9</accession>
<keyword evidence="2" id="KW-1185">Reference proteome</keyword>
<dbReference type="Proteomes" id="UP001385951">
    <property type="component" value="Unassembled WGS sequence"/>
</dbReference>
<name>A0AAW0GWB9_9APHY</name>
<reference evidence="1 2" key="1">
    <citation type="submission" date="2022-09" db="EMBL/GenBank/DDBJ databases">
        <authorList>
            <person name="Palmer J.M."/>
        </authorList>
    </citation>
    <scope>NUCLEOTIDE SEQUENCE [LARGE SCALE GENOMIC DNA]</scope>
    <source>
        <strain evidence="1 2">DSM 7382</strain>
    </source>
</reference>
<comment type="caution">
    <text evidence="1">The sequence shown here is derived from an EMBL/GenBank/DDBJ whole genome shotgun (WGS) entry which is preliminary data.</text>
</comment>
<organism evidence="1 2">
    <name type="scientific">Cerrena zonata</name>
    <dbReference type="NCBI Taxonomy" id="2478898"/>
    <lineage>
        <taxon>Eukaryota</taxon>
        <taxon>Fungi</taxon>
        <taxon>Dikarya</taxon>
        <taxon>Basidiomycota</taxon>
        <taxon>Agaricomycotina</taxon>
        <taxon>Agaricomycetes</taxon>
        <taxon>Polyporales</taxon>
        <taxon>Cerrenaceae</taxon>
        <taxon>Cerrena</taxon>
    </lineage>
</organism>
<sequence length="108" mass="12167">MIDPTDNMKAFYQVGDLIGMLIAGDLAYADIINKPTVEEMGKLVAKVSKGAVGGLVYLQLVEQKSRNAKYSVDEVQPVFVNLYQRLKEDLGEEWEEMKMDPIVFEHSL</sequence>
<proteinExistence type="predicted"/>
<evidence type="ECO:0000313" key="2">
    <source>
        <dbReference type="Proteomes" id="UP001385951"/>
    </source>
</evidence>
<protein>
    <submittedName>
        <fullName evidence="1">Uncharacterized protein</fullName>
    </submittedName>
</protein>
<gene>
    <name evidence="1" type="ORF">QCA50_001182</name>
</gene>
<feature type="non-terminal residue" evidence="1">
    <location>
        <position position="108"/>
    </location>
</feature>
<evidence type="ECO:0000313" key="1">
    <source>
        <dbReference type="EMBL" id="KAK7696524.1"/>
    </source>
</evidence>
<dbReference type="AlphaFoldDB" id="A0AAW0GWB9"/>
<dbReference type="EMBL" id="JASBNA010000001">
    <property type="protein sequence ID" value="KAK7696524.1"/>
    <property type="molecule type" value="Genomic_DNA"/>
</dbReference>